<dbReference type="GeneID" id="28852873"/>
<evidence type="ECO:0000313" key="3">
    <source>
        <dbReference type="Proteomes" id="UP000078397"/>
    </source>
</evidence>
<comment type="caution">
    <text evidence="2">The sequence shown here is derived from an EMBL/GenBank/DDBJ whole genome shotgun (WGS) entry which is preliminary data.</text>
</comment>
<evidence type="ECO:0000256" key="1">
    <source>
        <dbReference type="SAM" id="MobiDB-lite"/>
    </source>
</evidence>
<dbReference type="OrthoDB" id="5028325at2759"/>
<dbReference type="Proteomes" id="UP000078397">
    <property type="component" value="Unassembled WGS sequence"/>
</dbReference>
<protein>
    <submittedName>
        <fullName evidence="2">Uncharacterized protein</fullName>
    </submittedName>
</protein>
<dbReference type="RefSeq" id="XP_018137493.1">
    <property type="nucleotide sequence ID" value="XM_018288879.1"/>
</dbReference>
<dbReference type="EMBL" id="LSBJ02000011">
    <property type="protein sequence ID" value="OAQ59469.1"/>
    <property type="molecule type" value="Genomic_DNA"/>
</dbReference>
<reference evidence="2 3" key="1">
    <citation type="journal article" date="2016" name="PLoS Pathog.">
        <title>Biosynthesis of antibiotic leucinostatins in bio-control fungus Purpureocillium lilacinum and their inhibition on phytophthora revealed by genome mining.</title>
        <authorList>
            <person name="Wang G."/>
            <person name="Liu Z."/>
            <person name="Lin R."/>
            <person name="Li E."/>
            <person name="Mao Z."/>
            <person name="Ling J."/>
            <person name="Yang Y."/>
            <person name="Yin W.B."/>
            <person name="Xie B."/>
        </authorList>
    </citation>
    <scope>NUCLEOTIDE SEQUENCE [LARGE SCALE GENOMIC DNA]</scope>
    <source>
        <strain evidence="2">170</strain>
    </source>
</reference>
<gene>
    <name evidence="2" type="ORF">VFPPC_10522</name>
</gene>
<accession>A0A179F304</accession>
<feature type="region of interest" description="Disordered" evidence="1">
    <location>
        <begin position="302"/>
        <end position="334"/>
    </location>
</feature>
<feature type="compositionally biased region" description="Acidic residues" evidence="1">
    <location>
        <begin position="316"/>
        <end position="327"/>
    </location>
</feature>
<keyword evidence="3" id="KW-1185">Reference proteome</keyword>
<name>A0A179F304_METCM</name>
<organism evidence="2 3">
    <name type="scientific">Pochonia chlamydosporia 170</name>
    <dbReference type="NCBI Taxonomy" id="1380566"/>
    <lineage>
        <taxon>Eukaryota</taxon>
        <taxon>Fungi</taxon>
        <taxon>Dikarya</taxon>
        <taxon>Ascomycota</taxon>
        <taxon>Pezizomycotina</taxon>
        <taxon>Sordariomycetes</taxon>
        <taxon>Hypocreomycetidae</taxon>
        <taxon>Hypocreales</taxon>
        <taxon>Clavicipitaceae</taxon>
        <taxon>Pochonia</taxon>
    </lineage>
</organism>
<proteinExistence type="predicted"/>
<dbReference type="KEGG" id="pchm:VFPPC_10522"/>
<sequence length="515" mass="57473">MANNEAAECLTVDIENPIRHGDDSDDDGLDGLETAESYDEFYLDVEQAAEEEKAKVHAGELRILHGTGNTEEFLSRTMADDFNAAQALDMLQHRYTIDYGRRSSGSKPASQADEYYPIFHLDMISIVGQPLRPIIYKSSFFDNVDFTFQHWQAPYSSKHAVSSLPFELTNRTFRLATGASREIWFIVMHPLRPEAVGIPTPRAGARSRSHVLGSSERSAMRRHRAEALAGYIKDLFLDGTLIGEGVEPSVPDTLYGQVANFFRLHAYDEFWCDQQPAFHAYDHGANIKIEVNQALEYLPREARLRTDENGSGSDSESSEESEEEDGEGSLFVREGRSGREITTGIIEGSNNNGSNNDEGLIETANQVDEAAHRELYTDGLEQLRVELEQKYNLEHIAQISYAIAADIHGQEGSSTVADQSGDDAEQERYEHRQIQVYLNGTGCRGRAVNDGTILGKWGSHIPTEYFIPNSGSASTRFCGQAKESDFTPVAVIPIYPLKVAHEIHLYVDWDKVLPL</sequence>
<evidence type="ECO:0000313" key="2">
    <source>
        <dbReference type="EMBL" id="OAQ59469.1"/>
    </source>
</evidence>
<dbReference type="AlphaFoldDB" id="A0A179F304"/>